<keyword evidence="6" id="KW-1185">Reference proteome</keyword>
<evidence type="ECO:0000313" key="5">
    <source>
        <dbReference type="EMBL" id="NYI78848.1"/>
    </source>
</evidence>
<dbReference type="EMBL" id="JACBZR010000001">
    <property type="protein sequence ID" value="NYI78848.1"/>
    <property type="molecule type" value="Genomic_DNA"/>
</dbReference>
<dbReference type="Gene3D" id="3.30.300.30">
    <property type="match status" value="1"/>
</dbReference>
<dbReference type="InterPro" id="IPR020845">
    <property type="entry name" value="AMP-binding_CS"/>
</dbReference>
<reference evidence="5 6" key="1">
    <citation type="submission" date="2020-07" db="EMBL/GenBank/DDBJ databases">
        <title>Sequencing the genomes of 1000 actinobacteria strains.</title>
        <authorList>
            <person name="Klenk H.-P."/>
        </authorList>
    </citation>
    <scope>NUCLEOTIDE SEQUENCE [LARGE SCALE GENOMIC DNA]</scope>
    <source>
        <strain evidence="5 6">DSM 26487</strain>
    </source>
</reference>
<accession>A0A7Z0DNN7</accession>
<protein>
    <submittedName>
        <fullName evidence="5">Long-chain acyl-CoA synthetase</fullName>
        <ecNumber evidence="5">6.2.1.3</ecNumber>
    </submittedName>
</protein>
<feature type="domain" description="AMP-dependent synthetase/ligase" evidence="3">
    <location>
        <begin position="38"/>
        <end position="431"/>
    </location>
</feature>
<keyword evidence="2 5" id="KW-0436">Ligase</keyword>
<dbReference type="GO" id="GO:0004467">
    <property type="term" value="F:long-chain fatty acid-CoA ligase activity"/>
    <property type="evidence" value="ECO:0007669"/>
    <property type="project" value="UniProtKB-EC"/>
</dbReference>
<evidence type="ECO:0000256" key="2">
    <source>
        <dbReference type="ARBA" id="ARBA00022598"/>
    </source>
</evidence>
<comment type="similarity">
    <text evidence="1">Belongs to the ATP-dependent AMP-binding enzyme family.</text>
</comment>
<evidence type="ECO:0000259" key="4">
    <source>
        <dbReference type="Pfam" id="PF13193"/>
    </source>
</evidence>
<gene>
    <name evidence="5" type="ORF">BJ988_003496</name>
</gene>
<dbReference type="Proteomes" id="UP000564496">
    <property type="component" value="Unassembled WGS sequence"/>
</dbReference>
<dbReference type="PROSITE" id="PS00455">
    <property type="entry name" value="AMP_BINDING"/>
    <property type="match status" value="1"/>
</dbReference>
<dbReference type="PANTHER" id="PTHR24096">
    <property type="entry name" value="LONG-CHAIN-FATTY-ACID--COA LIGASE"/>
    <property type="match status" value="1"/>
</dbReference>
<evidence type="ECO:0000313" key="6">
    <source>
        <dbReference type="Proteomes" id="UP000564496"/>
    </source>
</evidence>
<dbReference type="InterPro" id="IPR042099">
    <property type="entry name" value="ANL_N_sf"/>
</dbReference>
<comment type="caution">
    <text evidence="5">The sequence shown here is derived from an EMBL/GenBank/DDBJ whole genome shotgun (WGS) entry which is preliminary data.</text>
</comment>
<dbReference type="PANTHER" id="PTHR24096:SF149">
    <property type="entry name" value="AMP-BINDING DOMAIN-CONTAINING PROTEIN-RELATED"/>
    <property type="match status" value="1"/>
</dbReference>
<evidence type="ECO:0000259" key="3">
    <source>
        <dbReference type="Pfam" id="PF00501"/>
    </source>
</evidence>
<dbReference type="EC" id="6.2.1.3" evidence="5"/>
<dbReference type="RefSeq" id="WP_179659149.1">
    <property type="nucleotide sequence ID" value="NZ_JACBZR010000001.1"/>
</dbReference>
<dbReference type="InterPro" id="IPR045851">
    <property type="entry name" value="AMP-bd_C_sf"/>
</dbReference>
<sequence length="574" mass="61226">MTTVTESTTPVVEQGYWPHQLPRHLEYPALTVGDLNEYAARAYSDRVGVRDGDATLTFAEIHAHACQVAHGLRSAGVRERDVVVLHQPNSLWFLPCYYGILLAGATVAPTNPLHPVAGLRAQIEETGAVAALSHPQHLALLEEARQGTALRTLVVAPGTDVAPASEDLPADAVTLAGLMAGQPTTRPETTTGPDDLAHLAYTGGTTGVPKAVRVLHRNVVSNVAQMAGWRAGHILGQDDHGATLRPLPDAAEAGVVPGDSVTVVVSPMFHAHALINASFLHLCGTRQVLSGRFDPQRMLGLIERERATYITGSPTMWHALVGAGENAGAREFTSLRVVSSGAAPIDLPTMEALQELFPSTVILEGYGLTEGTCLVSVGPIFRDGRTKPGAVGVPIFDTEVEIRAGLTGEPLGPGERGELWVRGPQVTDGYFERPEATAQQFVDGWLDTGDIAYVDEDGFLFICDRAKDMLIYKGYNVYPRELEDLLVTHPDVDGAAVVGRDLTAVGQEPVAFVVPAAGGQVDAAELMAYVAERVLPYKKVRAVHFVDRLPSNPAGKILKTELRAIANEPGDTHA</sequence>
<dbReference type="AlphaFoldDB" id="A0A7Z0DNN7"/>
<dbReference type="InterPro" id="IPR000873">
    <property type="entry name" value="AMP-dep_synth/lig_dom"/>
</dbReference>
<proteinExistence type="inferred from homology"/>
<dbReference type="InterPro" id="IPR025110">
    <property type="entry name" value="AMP-bd_C"/>
</dbReference>
<dbReference type="Pfam" id="PF13193">
    <property type="entry name" value="AMP-binding_C"/>
    <property type="match status" value="1"/>
</dbReference>
<dbReference type="Gene3D" id="3.40.50.12780">
    <property type="entry name" value="N-terminal domain of ligase-like"/>
    <property type="match status" value="1"/>
</dbReference>
<name>A0A7Z0DNN7_9ACTN</name>
<dbReference type="Pfam" id="PF00501">
    <property type="entry name" value="AMP-binding"/>
    <property type="match status" value="1"/>
</dbReference>
<feature type="domain" description="AMP-binding enzyme C-terminal" evidence="4">
    <location>
        <begin position="481"/>
        <end position="556"/>
    </location>
</feature>
<organism evidence="5 6">
    <name type="scientific">Nocardioides panzhihuensis</name>
    <dbReference type="NCBI Taxonomy" id="860243"/>
    <lineage>
        <taxon>Bacteria</taxon>
        <taxon>Bacillati</taxon>
        <taxon>Actinomycetota</taxon>
        <taxon>Actinomycetes</taxon>
        <taxon>Propionibacteriales</taxon>
        <taxon>Nocardioidaceae</taxon>
        <taxon>Nocardioides</taxon>
    </lineage>
</organism>
<evidence type="ECO:0000256" key="1">
    <source>
        <dbReference type="ARBA" id="ARBA00006432"/>
    </source>
</evidence>
<dbReference type="SUPFAM" id="SSF56801">
    <property type="entry name" value="Acetyl-CoA synthetase-like"/>
    <property type="match status" value="1"/>
</dbReference>